<dbReference type="PRINTS" id="PR00598">
    <property type="entry name" value="HTHMARR"/>
</dbReference>
<keyword evidence="1" id="KW-0805">Transcription regulation</keyword>
<keyword evidence="6" id="KW-1185">Reference proteome</keyword>
<dbReference type="SUPFAM" id="SSF46785">
    <property type="entry name" value="Winged helix' DNA-binding domain"/>
    <property type="match status" value="1"/>
</dbReference>
<dbReference type="Proteomes" id="UP000054935">
    <property type="component" value="Unassembled WGS sequence"/>
</dbReference>
<protein>
    <submittedName>
        <fullName evidence="5">Salmolysin</fullName>
    </submittedName>
</protein>
<dbReference type="InterPro" id="IPR000835">
    <property type="entry name" value="HTH_MarR-typ"/>
</dbReference>
<dbReference type="GO" id="GO:0003677">
    <property type="term" value="F:DNA binding"/>
    <property type="evidence" value="ECO:0007669"/>
    <property type="project" value="UniProtKB-KW"/>
</dbReference>
<dbReference type="GO" id="GO:0006950">
    <property type="term" value="P:response to stress"/>
    <property type="evidence" value="ECO:0007669"/>
    <property type="project" value="TreeGrafter"/>
</dbReference>
<keyword evidence="3" id="KW-0804">Transcription</keyword>
<evidence type="ECO:0000256" key="1">
    <source>
        <dbReference type="ARBA" id="ARBA00023015"/>
    </source>
</evidence>
<evidence type="ECO:0000259" key="4">
    <source>
        <dbReference type="PROSITE" id="PS50995"/>
    </source>
</evidence>
<dbReference type="OrthoDB" id="582199at2"/>
<dbReference type="AlphaFoldDB" id="A0A0P1GWI7"/>
<dbReference type="GO" id="GO:0003700">
    <property type="term" value="F:DNA-binding transcription factor activity"/>
    <property type="evidence" value="ECO:0007669"/>
    <property type="project" value="InterPro"/>
</dbReference>
<dbReference type="CDD" id="cd00090">
    <property type="entry name" value="HTH_ARSR"/>
    <property type="match status" value="1"/>
</dbReference>
<dbReference type="PROSITE" id="PS50995">
    <property type="entry name" value="HTH_MARR_2"/>
    <property type="match status" value="1"/>
</dbReference>
<dbReference type="PANTHER" id="PTHR33164:SF64">
    <property type="entry name" value="TRANSCRIPTIONAL REGULATOR SLYA"/>
    <property type="match status" value="1"/>
</dbReference>
<dbReference type="STRING" id="441103.TRN7648_03326"/>
<dbReference type="EMBL" id="CYSE01000007">
    <property type="protein sequence ID" value="CUH81124.1"/>
    <property type="molecule type" value="Genomic_DNA"/>
</dbReference>
<accession>A0A0P1GWI7</accession>
<dbReference type="RefSeq" id="WP_058248769.1">
    <property type="nucleotide sequence ID" value="NZ_CYSE01000007.1"/>
</dbReference>
<sequence length="158" mass="17411">MSTEQADPKPRSTATKGPLFQDIARFRGIVFDALLRPHDITMSQGWAILHLVVEDGLRQADLAERLDIATVTTSKLIDRLEARGFVERQADPDDRRSKRLYPTDKARAVFKTMTSTQREVDAIANAGIDTEELLITLKVLGQMRANLKAAIAGGIAAP</sequence>
<evidence type="ECO:0000256" key="2">
    <source>
        <dbReference type="ARBA" id="ARBA00023125"/>
    </source>
</evidence>
<keyword evidence="2" id="KW-0238">DNA-binding</keyword>
<evidence type="ECO:0000313" key="6">
    <source>
        <dbReference type="Proteomes" id="UP000054935"/>
    </source>
</evidence>
<organism evidence="5 6">
    <name type="scientific">Tropicibacter naphthalenivorans</name>
    <dbReference type="NCBI Taxonomy" id="441103"/>
    <lineage>
        <taxon>Bacteria</taxon>
        <taxon>Pseudomonadati</taxon>
        <taxon>Pseudomonadota</taxon>
        <taxon>Alphaproteobacteria</taxon>
        <taxon>Rhodobacterales</taxon>
        <taxon>Roseobacteraceae</taxon>
        <taxon>Tropicibacter</taxon>
    </lineage>
</organism>
<feature type="domain" description="HTH marR-type" evidence="4">
    <location>
        <begin position="16"/>
        <end position="145"/>
    </location>
</feature>
<dbReference type="Gene3D" id="1.10.10.10">
    <property type="entry name" value="Winged helix-like DNA-binding domain superfamily/Winged helix DNA-binding domain"/>
    <property type="match status" value="1"/>
</dbReference>
<dbReference type="InterPro" id="IPR011991">
    <property type="entry name" value="ArsR-like_HTH"/>
</dbReference>
<reference evidence="5 6" key="1">
    <citation type="submission" date="2015-09" db="EMBL/GenBank/DDBJ databases">
        <authorList>
            <consortium name="Swine Surveillance"/>
        </authorList>
    </citation>
    <scope>NUCLEOTIDE SEQUENCE [LARGE SCALE GENOMIC DNA]</scope>
    <source>
        <strain evidence="5 6">CECT 7648</strain>
    </source>
</reference>
<dbReference type="InterPro" id="IPR036390">
    <property type="entry name" value="WH_DNA-bd_sf"/>
</dbReference>
<dbReference type="InterPro" id="IPR036388">
    <property type="entry name" value="WH-like_DNA-bd_sf"/>
</dbReference>
<dbReference type="InterPro" id="IPR039422">
    <property type="entry name" value="MarR/SlyA-like"/>
</dbReference>
<dbReference type="Pfam" id="PF12802">
    <property type="entry name" value="MarR_2"/>
    <property type="match status" value="1"/>
</dbReference>
<name>A0A0P1GWI7_9RHOB</name>
<evidence type="ECO:0000313" key="5">
    <source>
        <dbReference type="EMBL" id="CUH81124.1"/>
    </source>
</evidence>
<dbReference type="SMART" id="SM00347">
    <property type="entry name" value="HTH_MARR"/>
    <property type="match status" value="1"/>
</dbReference>
<dbReference type="PANTHER" id="PTHR33164">
    <property type="entry name" value="TRANSCRIPTIONAL REGULATOR, MARR FAMILY"/>
    <property type="match status" value="1"/>
</dbReference>
<evidence type="ECO:0000256" key="3">
    <source>
        <dbReference type="ARBA" id="ARBA00023163"/>
    </source>
</evidence>
<proteinExistence type="predicted"/>
<gene>
    <name evidence="5" type="primary">slyA</name>
    <name evidence="5" type="ORF">TRN7648_03326</name>
</gene>